<dbReference type="GO" id="GO:0004331">
    <property type="term" value="F:fructose-2,6-bisphosphate 2-phosphatase activity"/>
    <property type="evidence" value="ECO:0007669"/>
    <property type="project" value="TreeGrafter"/>
</dbReference>
<accession>A0A2K9HJS4</accession>
<keyword evidence="1" id="KW-0378">Hydrolase</keyword>
<dbReference type="SUPFAM" id="SSF53254">
    <property type="entry name" value="Phosphoglycerate mutase-like"/>
    <property type="match status" value="1"/>
</dbReference>
<dbReference type="GO" id="GO:0045820">
    <property type="term" value="P:negative regulation of glycolytic process"/>
    <property type="evidence" value="ECO:0007669"/>
    <property type="project" value="TreeGrafter"/>
</dbReference>
<dbReference type="EMBL" id="CP018867">
    <property type="protein sequence ID" value="AUI71025.1"/>
    <property type="molecule type" value="Genomic_DNA"/>
</dbReference>
<dbReference type="PROSITE" id="PS00175">
    <property type="entry name" value="PG_MUTASE"/>
    <property type="match status" value="1"/>
</dbReference>
<dbReference type="RefSeq" id="WP_057739338.1">
    <property type="nucleotide sequence ID" value="NZ_AZDQ01000043.1"/>
</dbReference>
<sequence>MVKTLYLMRHGQTLFNILKKIQGWCDSPLTEEGIKQSQLAGQYFKEHQIKFDAAYCSTAERSSDTLELVTDMPYKRLKGLREMSFGKFEGEHEYLNPKITDFNKQYDDFFMQYGGESAQENKTRIKKTLTDLMNQNNQTVLVVSHAGSIMNFTGLWTDLDKIITSGFSNGSILKFTFENNEFIFKEIINLNNL</sequence>
<dbReference type="OrthoDB" id="9782128at2"/>
<evidence type="ECO:0000256" key="2">
    <source>
        <dbReference type="PIRSR" id="PIRSR613078-2"/>
    </source>
</evidence>
<gene>
    <name evidence="3" type="ORF">LA20249_01890</name>
</gene>
<name>A0A2K9HJS4_9LACO</name>
<protein>
    <submittedName>
        <fullName evidence="3">Histidine phosphatase family protein</fullName>
    </submittedName>
</protein>
<dbReference type="InterPro" id="IPR029033">
    <property type="entry name" value="His_PPase_superfam"/>
</dbReference>
<dbReference type="Pfam" id="PF00300">
    <property type="entry name" value="His_Phos_1"/>
    <property type="match status" value="1"/>
</dbReference>
<dbReference type="PANTHER" id="PTHR46517:SF1">
    <property type="entry name" value="FRUCTOSE-2,6-BISPHOSPHATASE TIGAR"/>
    <property type="match status" value="1"/>
</dbReference>
<dbReference type="Proteomes" id="UP000234653">
    <property type="component" value="Chromosome"/>
</dbReference>
<dbReference type="GO" id="GO:0005829">
    <property type="term" value="C:cytosol"/>
    <property type="evidence" value="ECO:0007669"/>
    <property type="project" value="TreeGrafter"/>
</dbReference>
<evidence type="ECO:0000313" key="3">
    <source>
        <dbReference type="EMBL" id="AUI71025.1"/>
    </source>
</evidence>
<dbReference type="InterPro" id="IPR051695">
    <property type="entry name" value="Phosphoglycerate_Mutase"/>
</dbReference>
<organism evidence="3 4">
    <name type="scientific">Companilactobacillus alimentarius DSM 20249</name>
    <dbReference type="NCBI Taxonomy" id="1423720"/>
    <lineage>
        <taxon>Bacteria</taxon>
        <taxon>Bacillati</taxon>
        <taxon>Bacillota</taxon>
        <taxon>Bacilli</taxon>
        <taxon>Lactobacillales</taxon>
        <taxon>Lactobacillaceae</taxon>
        <taxon>Companilactobacillus</taxon>
    </lineage>
</organism>
<dbReference type="SMART" id="SM00855">
    <property type="entry name" value="PGAM"/>
    <property type="match status" value="1"/>
</dbReference>
<dbReference type="Gene3D" id="3.40.50.1240">
    <property type="entry name" value="Phosphoglycerate mutase-like"/>
    <property type="match status" value="1"/>
</dbReference>
<dbReference type="KEGG" id="lali:LA20249_01890"/>
<dbReference type="GO" id="GO:0043456">
    <property type="term" value="P:regulation of pentose-phosphate shunt"/>
    <property type="evidence" value="ECO:0007669"/>
    <property type="project" value="TreeGrafter"/>
</dbReference>
<evidence type="ECO:0000256" key="1">
    <source>
        <dbReference type="ARBA" id="ARBA00022801"/>
    </source>
</evidence>
<proteinExistence type="predicted"/>
<reference evidence="3 4" key="1">
    <citation type="submission" date="2016-12" db="EMBL/GenBank/DDBJ databases">
        <title>The whole genome sequencing and assembly of Lactobacillus alimentarius DSM 20249T strain.</title>
        <authorList>
            <person name="Lee Y.-J."/>
            <person name="Yi H."/>
            <person name="Bahn Y.-S."/>
            <person name="Kim J.F."/>
            <person name="Lee D.-W."/>
        </authorList>
    </citation>
    <scope>NUCLEOTIDE SEQUENCE [LARGE SCALE GENOMIC DNA]</scope>
    <source>
        <strain evidence="3 4">DSM 20249</strain>
    </source>
</reference>
<dbReference type="CDD" id="cd07067">
    <property type="entry name" value="HP_PGM_like"/>
    <property type="match status" value="1"/>
</dbReference>
<evidence type="ECO:0000313" key="4">
    <source>
        <dbReference type="Proteomes" id="UP000234653"/>
    </source>
</evidence>
<feature type="binding site" evidence="2">
    <location>
        <begin position="9"/>
        <end position="16"/>
    </location>
    <ligand>
        <name>substrate</name>
    </ligand>
</feature>
<dbReference type="PANTHER" id="PTHR46517">
    <property type="entry name" value="FRUCTOSE-2,6-BISPHOSPHATASE TIGAR"/>
    <property type="match status" value="1"/>
</dbReference>
<dbReference type="InterPro" id="IPR013078">
    <property type="entry name" value="His_Pase_superF_clade-1"/>
</dbReference>
<dbReference type="InterPro" id="IPR001345">
    <property type="entry name" value="PG/BPGM_mutase_AS"/>
</dbReference>
<feature type="binding site" evidence="2">
    <location>
        <position position="61"/>
    </location>
    <ligand>
        <name>substrate</name>
    </ligand>
</feature>
<dbReference type="AlphaFoldDB" id="A0A2K9HJS4"/>
<keyword evidence="4" id="KW-1185">Reference proteome</keyword>